<evidence type="ECO:0000313" key="2">
    <source>
        <dbReference type="Proteomes" id="UP000199079"/>
    </source>
</evidence>
<name>A0A1H3KLZ9_9EURY</name>
<proteinExistence type="predicted"/>
<dbReference type="EMBL" id="FNPC01000006">
    <property type="protein sequence ID" value="SDY52748.1"/>
    <property type="molecule type" value="Genomic_DNA"/>
</dbReference>
<keyword evidence="2" id="KW-1185">Reference proteome</keyword>
<protein>
    <submittedName>
        <fullName evidence="1">Uncharacterized protein</fullName>
    </submittedName>
</protein>
<accession>A0A1H3KLZ9</accession>
<sequence>MDDDKNLQKAAEEQLFQVAVRGSGTVTWSGKEDQSDEN</sequence>
<organism evidence="1 2">
    <name type="scientific">Halopenitus persicus</name>
    <dbReference type="NCBI Taxonomy" id="1048396"/>
    <lineage>
        <taxon>Archaea</taxon>
        <taxon>Methanobacteriati</taxon>
        <taxon>Methanobacteriota</taxon>
        <taxon>Stenosarchaea group</taxon>
        <taxon>Halobacteria</taxon>
        <taxon>Halobacteriales</taxon>
        <taxon>Haloferacaceae</taxon>
        <taxon>Halopenitus</taxon>
    </lineage>
</organism>
<reference evidence="2" key="1">
    <citation type="submission" date="2016-10" db="EMBL/GenBank/DDBJ databases">
        <authorList>
            <person name="Varghese N."/>
            <person name="Submissions S."/>
        </authorList>
    </citation>
    <scope>NUCLEOTIDE SEQUENCE [LARGE SCALE GENOMIC DNA]</scope>
    <source>
        <strain evidence="2">DC30,IBRC 10041,KCTC 4046</strain>
    </source>
</reference>
<evidence type="ECO:0000313" key="1">
    <source>
        <dbReference type="EMBL" id="SDY52748.1"/>
    </source>
</evidence>
<dbReference type="Proteomes" id="UP000199079">
    <property type="component" value="Unassembled WGS sequence"/>
</dbReference>
<gene>
    <name evidence="1" type="ORF">SAMN05216564_10659</name>
</gene>
<dbReference type="AlphaFoldDB" id="A0A1H3KLZ9"/>